<dbReference type="Gene3D" id="3.30.420.10">
    <property type="entry name" value="Ribonuclease H-like superfamily/Ribonuclease H"/>
    <property type="match status" value="1"/>
</dbReference>
<sequence length="234" mass="26021">MKKLAFLDTETTDLDERTGDMWEIFLILREPGRDDCGFWYQVRPDLAQASPASVQIGRYYERSRVTTVNMGMGKILCTSAEAPEGAAWIKRYTGNPPAPGDYYMDRSAAAIAAQLARRLDGATIVANNPAFDRKFLEKFLRGHGQILTAHHRMINVRDLLIGYIDGRLAAYDGKVEDAFEPTAVPYVEDWLVGAADSPAWEIVGVAEDPATKHTALGDARLVRDVYDAIRGARR</sequence>
<organism evidence="1 2">
    <name type="scientific">Thermocatellispora tengchongensis</name>
    <dbReference type="NCBI Taxonomy" id="1073253"/>
    <lineage>
        <taxon>Bacteria</taxon>
        <taxon>Bacillati</taxon>
        <taxon>Actinomycetota</taxon>
        <taxon>Actinomycetes</taxon>
        <taxon>Streptosporangiales</taxon>
        <taxon>Streptosporangiaceae</taxon>
        <taxon>Thermocatellispora</taxon>
    </lineage>
</organism>
<dbReference type="InterPro" id="IPR012337">
    <property type="entry name" value="RNaseH-like_sf"/>
</dbReference>
<accession>A0A840PNJ0</accession>
<dbReference type="SUPFAM" id="SSF53098">
    <property type="entry name" value="Ribonuclease H-like"/>
    <property type="match status" value="1"/>
</dbReference>
<dbReference type="InterPro" id="IPR036397">
    <property type="entry name" value="RNaseH_sf"/>
</dbReference>
<keyword evidence="2" id="KW-1185">Reference proteome</keyword>
<dbReference type="EMBL" id="JACHGN010000045">
    <property type="protein sequence ID" value="MBB5140499.1"/>
    <property type="molecule type" value="Genomic_DNA"/>
</dbReference>
<comment type="caution">
    <text evidence="1">The sequence shown here is derived from an EMBL/GenBank/DDBJ whole genome shotgun (WGS) entry which is preliminary data.</text>
</comment>
<name>A0A840PNJ0_9ACTN</name>
<proteinExistence type="predicted"/>
<evidence type="ECO:0008006" key="3">
    <source>
        <dbReference type="Google" id="ProtNLM"/>
    </source>
</evidence>
<protein>
    <recommendedName>
        <fullName evidence="3">Exonuclease</fullName>
    </recommendedName>
</protein>
<evidence type="ECO:0000313" key="1">
    <source>
        <dbReference type="EMBL" id="MBB5140499.1"/>
    </source>
</evidence>
<gene>
    <name evidence="1" type="ORF">HNP84_010267</name>
</gene>
<dbReference type="AlphaFoldDB" id="A0A840PNJ0"/>
<dbReference type="Proteomes" id="UP000578449">
    <property type="component" value="Unassembled WGS sequence"/>
</dbReference>
<dbReference type="GO" id="GO:0003676">
    <property type="term" value="F:nucleic acid binding"/>
    <property type="evidence" value="ECO:0007669"/>
    <property type="project" value="InterPro"/>
</dbReference>
<reference evidence="1 2" key="1">
    <citation type="submission" date="2020-08" db="EMBL/GenBank/DDBJ databases">
        <title>Genomic Encyclopedia of Type Strains, Phase IV (KMG-IV): sequencing the most valuable type-strain genomes for metagenomic binning, comparative biology and taxonomic classification.</title>
        <authorList>
            <person name="Goeker M."/>
        </authorList>
    </citation>
    <scope>NUCLEOTIDE SEQUENCE [LARGE SCALE GENOMIC DNA]</scope>
    <source>
        <strain evidence="1 2">DSM 45615</strain>
    </source>
</reference>
<evidence type="ECO:0000313" key="2">
    <source>
        <dbReference type="Proteomes" id="UP000578449"/>
    </source>
</evidence>
<dbReference type="RefSeq" id="WP_185057284.1">
    <property type="nucleotide sequence ID" value="NZ_BAABIX010000005.1"/>
</dbReference>